<gene>
    <name evidence="1" type="ORF">UFOVP193_54</name>
</gene>
<proteinExistence type="predicted"/>
<reference evidence="1" key="1">
    <citation type="submission" date="2020-05" db="EMBL/GenBank/DDBJ databases">
        <authorList>
            <person name="Chiriac C."/>
            <person name="Salcher M."/>
            <person name="Ghai R."/>
            <person name="Kavagutti S V."/>
        </authorList>
    </citation>
    <scope>NUCLEOTIDE SEQUENCE</scope>
</reference>
<accession>A0A6J7WH36</accession>
<protein>
    <submittedName>
        <fullName evidence="1">Uncharacterized protein</fullName>
    </submittedName>
</protein>
<evidence type="ECO:0000313" key="1">
    <source>
        <dbReference type="EMBL" id="CAB5214300.1"/>
    </source>
</evidence>
<organism evidence="1">
    <name type="scientific">uncultured Caudovirales phage</name>
    <dbReference type="NCBI Taxonomy" id="2100421"/>
    <lineage>
        <taxon>Viruses</taxon>
        <taxon>Duplodnaviria</taxon>
        <taxon>Heunggongvirae</taxon>
        <taxon>Uroviricota</taxon>
        <taxon>Caudoviricetes</taxon>
        <taxon>Peduoviridae</taxon>
        <taxon>Maltschvirus</taxon>
        <taxon>Maltschvirus maltsch</taxon>
    </lineage>
</organism>
<name>A0A6J7WH36_9CAUD</name>
<sequence length="520" mass="55651">MDVLMPDGTLIKDVPEGVTKAQLQAKLAGASAPKGGTNISSDVPSVITAENRGSVMPTEPPTSMMDKVKALYEVPAAIGSGAIAQPVGAAYAAYKGITGPKTPQAMQEAQQAGGQLAQKLQYQPTSPASVNALESIGGALEAAKIPPYMGSIGAIPSAIQAGNVARPATQTALQTGRQAIAPMVQQATQDIKPTLAGLLRKEAPTMAGVGAAEVPEAATRMQMAQQLRVPVDLSKGQAMRDLGQQKFEIETPKNFPELGKPLIEAQAKRNDAILQNFDAFVDATGKETYGLRETGRVVDKALVNEANKRKAEINAAYTAARDAGETQQPLSYAPLKTYIDEQTPTVKRKLAPILSAVDEEIARNDPKRTGQISINSLEDIYQFINKNYEPGTPAGTYAKEMKSLINGMTEGQGGQLYQEARQLRTKFGREFENVGYVDKLLRQKPGTTDRAVAFEDVFDHSILNGSLDDVSAIGRTLKKAGPEGQQAWKELQGQTIEYIKKKATNTTDKDIYGNPVVMPK</sequence>
<dbReference type="EMBL" id="LR798240">
    <property type="protein sequence ID" value="CAB5214300.1"/>
    <property type="molecule type" value="Genomic_DNA"/>
</dbReference>
<feature type="non-terminal residue" evidence="1">
    <location>
        <position position="520"/>
    </location>
</feature>